<dbReference type="InterPro" id="IPR007835">
    <property type="entry name" value="MOFRL"/>
</dbReference>
<dbReference type="GO" id="GO:0005737">
    <property type="term" value="C:cytoplasm"/>
    <property type="evidence" value="ECO:0007669"/>
    <property type="project" value="TreeGrafter"/>
</dbReference>
<evidence type="ECO:0008006" key="5">
    <source>
        <dbReference type="Google" id="ProtNLM"/>
    </source>
</evidence>
<dbReference type="RefSeq" id="WP_006780646.1">
    <property type="nucleotide sequence ID" value="NZ_CP040506.1"/>
</dbReference>
<dbReference type="HOGENOM" id="CLU_032279_1_1_9"/>
<dbReference type="PATRIC" id="fig|742737.3.peg.2678"/>
<dbReference type="GO" id="GO:0008887">
    <property type="term" value="F:glycerate kinase activity"/>
    <property type="evidence" value="ECO:0007669"/>
    <property type="project" value="InterPro"/>
</dbReference>
<dbReference type="InterPro" id="IPR038614">
    <property type="entry name" value="GK_N_sf"/>
</dbReference>
<evidence type="ECO:0000313" key="4">
    <source>
        <dbReference type="Proteomes" id="UP000005384"/>
    </source>
</evidence>
<protein>
    <recommendedName>
        <fullName evidence="5">MOFRL domain-containing protein</fullName>
    </recommendedName>
</protein>
<dbReference type="PANTHER" id="PTHR12227">
    <property type="entry name" value="GLYCERATE KINASE"/>
    <property type="match status" value="1"/>
</dbReference>
<keyword evidence="4" id="KW-1185">Reference proteome</keyword>
<dbReference type="SUPFAM" id="SSF82544">
    <property type="entry name" value="GckA/TtuD-like"/>
    <property type="match status" value="1"/>
</dbReference>
<comment type="caution">
    <text evidence="3">The sequence shown here is derived from an EMBL/GenBank/DDBJ whole genome shotgun (WGS) entry which is preliminary data.</text>
</comment>
<dbReference type="Proteomes" id="UP000005384">
    <property type="component" value="Unassembled WGS sequence"/>
</dbReference>
<evidence type="ECO:0000313" key="3">
    <source>
        <dbReference type="EMBL" id="EHI59360.1"/>
    </source>
</evidence>
<reference evidence="3 4" key="1">
    <citation type="submission" date="2011-08" db="EMBL/GenBank/DDBJ databases">
        <title>The Genome Sequence of Clostridium hathewayi WAL-18680.</title>
        <authorList>
            <consortium name="The Broad Institute Genome Sequencing Platform"/>
            <person name="Earl A."/>
            <person name="Ward D."/>
            <person name="Feldgarden M."/>
            <person name="Gevers D."/>
            <person name="Finegold S.M."/>
            <person name="Summanen P.H."/>
            <person name="Molitoris D.R."/>
            <person name="Song M."/>
            <person name="Daigneault M."/>
            <person name="Allen-Vercoe E."/>
            <person name="Young S.K."/>
            <person name="Zeng Q."/>
            <person name="Gargeya S."/>
            <person name="Fitzgerald M."/>
            <person name="Haas B."/>
            <person name="Abouelleil A."/>
            <person name="Alvarado L."/>
            <person name="Arachchi H.M."/>
            <person name="Berlin A."/>
            <person name="Brown A."/>
            <person name="Chapman S.B."/>
            <person name="Chen Z."/>
            <person name="Dunbar C."/>
            <person name="Freedman E."/>
            <person name="Gearin G."/>
            <person name="Gellesch M."/>
            <person name="Goldberg J."/>
            <person name="Griggs A."/>
            <person name="Gujja S."/>
            <person name="Heiman D."/>
            <person name="Howarth C."/>
            <person name="Larson L."/>
            <person name="Lui A."/>
            <person name="MacDonald P.J.P."/>
            <person name="Montmayeur A."/>
            <person name="Murphy C."/>
            <person name="Neiman D."/>
            <person name="Pearson M."/>
            <person name="Priest M."/>
            <person name="Roberts A."/>
            <person name="Saif S."/>
            <person name="Shea T."/>
            <person name="Shenoy N."/>
            <person name="Sisk P."/>
            <person name="Stolte C."/>
            <person name="Sykes S."/>
            <person name="Wortman J."/>
            <person name="Nusbaum C."/>
            <person name="Birren B."/>
        </authorList>
    </citation>
    <scope>NUCLEOTIDE SEQUENCE [LARGE SCALE GENOMIC DNA]</scope>
    <source>
        <strain evidence="3 4">WAL-18680</strain>
    </source>
</reference>
<evidence type="ECO:0000259" key="2">
    <source>
        <dbReference type="Pfam" id="PF13660"/>
    </source>
</evidence>
<name>G5IGN9_9FIRM</name>
<dbReference type="Gene3D" id="3.40.50.10180">
    <property type="entry name" value="Glycerate kinase, MOFRL-like N-terminal domain"/>
    <property type="match status" value="1"/>
</dbReference>
<proteinExistence type="predicted"/>
<sequence>MRIVNADQLVSTGNQKGRRDVLAIMEAGLQAADPYQNTCRLLRREGQFLHVGNPLFEAEHDPDAGEEIFDLNQVEHIYVVGAGKGVQRVVKALEEIIGDRLSGGEVIAKHGDELILNRVHVTYGAHPVPDEGCVRGCERIVELAGKVTEKDVVFTVIGNGGSSLLTLPEDGITLEDVKQLTRIMQIEKGVTTIELNAIRNHIDKLKGGKISMLFQKARQIHLVMTDANHHVIQEPRHDYEGLLKGNVWLHNLPEGSTFADAARIMDKYNGWEDCPASIGAFIRRADPEKETIKYEQFQNTRFRVFGIMPDGEHFLPAARREAEKLGYRTAVLTQLLQAEASQCAKVLSAIAINAAEFGEPFAPPLALFSSGEMLVTVDKADGVGGRNQEFALACALQIAGNERIVIGSVDSDGTDGPGGLDIPSAPDCLGGGLVDGFTAGQAKEMGIDIYQALADHGTSEPLWRLNSGIHMGQNISLNDLTVLLITG</sequence>
<dbReference type="OrthoDB" id="9766552at2"/>
<evidence type="ECO:0000259" key="1">
    <source>
        <dbReference type="Pfam" id="PF05161"/>
    </source>
</evidence>
<dbReference type="EMBL" id="ADLN01000060">
    <property type="protein sequence ID" value="EHI59360.1"/>
    <property type="molecule type" value="Genomic_DNA"/>
</dbReference>
<dbReference type="Gene3D" id="3.40.1480.10">
    <property type="entry name" value="MOFRL domain"/>
    <property type="match status" value="1"/>
</dbReference>
<accession>G5IGN9</accession>
<feature type="domain" description="MOFRL-associated" evidence="2">
    <location>
        <begin position="21"/>
        <end position="281"/>
    </location>
</feature>
<gene>
    <name evidence="3" type="ORF">HMPREF9473_02667</name>
</gene>
<dbReference type="Pfam" id="PF05161">
    <property type="entry name" value="MOFRL"/>
    <property type="match status" value="1"/>
</dbReference>
<dbReference type="InterPro" id="IPR037035">
    <property type="entry name" value="GK-like_C_sf"/>
</dbReference>
<dbReference type="PANTHER" id="PTHR12227:SF0">
    <property type="entry name" value="GLYCERATE KINASE"/>
    <property type="match status" value="1"/>
</dbReference>
<organism evidence="3 4">
    <name type="scientific">Hungatella hathewayi WAL-18680</name>
    <dbReference type="NCBI Taxonomy" id="742737"/>
    <lineage>
        <taxon>Bacteria</taxon>
        <taxon>Bacillati</taxon>
        <taxon>Bacillota</taxon>
        <taxon>Clostridia</taxon>
        <taxon>Lachnospirales</taxon>
        <taxon>Lachnospiraceae</taxon>
        <taxon>Hungatella</taxon>
    </lineage>
</organism>
<dbReference type="InterPro" id="IPR025286">
    <property type="entry name" value="MOFRL_assoc_dom"/>
</dbReference>
<feature type="domain" description="MOFRL" evidence="1">
    <location>
        <begin position="366"/>
        <end position="472"/>
    </location>
</feature>
<dbReference type="Pfam" id="PF13660">
    <property type="entry name" value="DUF4147"/>
    <property type="match status" value="1"/>
</dbReference>
<dbReference type="InterPro" id="IPR039760">
    <property type="entry name" value="MOFRL_protein"/>
</dbReference>
<dbReference type="AlphaFoldDB" id="G5IGN9"/>